<dbReference type="GeneID" id="88808813"/>
<comment type="caution">
    <text evidence="2">The sequence shown here is derived from an EMBL/GenBank/DDBJ whole genome shotgun (WGS) entry which is preliminary data.</text>
</comment>
<sequence>MQIRSFCDVIFLTPSDIYQHLVQTGIKLNIVQLHTPPNIYPSSFKLPLCWLHSLTPVTSLSMLPGIRSLAVAMYLEIHWVYTLIAYPRGLFYLLFFAINNEANHPSYIACIRRVFRTVRICHSFIPVIFQVASLLAAFAHPGHIVIYAPGDSLPCRRDAS</sequence>
<gene>
    <name evidence="2" type="ORF">GPY48_07375</name>
</gene>
<dbReference type="EMBL" id="WSFC01000011">
    <property type="protein sequence ID" value="NDL03081.1"/>
    <property type="molecule type" value="Genomic_DNA"/>
</dbReference>
<keyword evidence="1" id="KW-0812">Transmembrane</keyword>
<dbReference type="RefSeq" id="WP_162120161.1">
    <property type="nucleotide sequence ID" value="NZ_CAWNYH010000043.1"/>
</dbReference>
<reference evidence="2 3" key="1">
    <citation type="submission" date="2019-12" db="EMBL/GenBank/DDBJ databases">
        <title>Engineering Photorhabdus to improve their lethality against agricultural pests.</title>
        <authorList>
            <person name="Machado R.A.R."/>
        </authorList>
    </citation>
    <scope>NUCLEOTIDE SEQUENCE [LARGE SCALE GENOMIC DNA]</scope>
    <source>
        <strain evidence="2 3">M-CN4</strain>
    </source>
</reference>
<organism evidence="2 3">
    <name type="scientific">Photorhabdus bodei</name>
    <dbReference type="NCBI Taxonomy" id="2029681"/>
    <lineage>
        <taxon>Bacteria</taxon>
        <taxon>Pseudomonadati</taxon>
        <taxon>Pseudomonadota</taxon>
        <taxon>Gammaproteobacteria</taxon>
        <taxon>Enterobacterales</taxon>
        <taxon>Morganellaceae</taxon>
        <taxon>Photorhabdus</taxon>
    </lineage>
</organism>
<keyword evidence="1" id="KW-0472">Membrane</keyword>
<protein>
    <submittedName>
        <fullName evidence="2">Uncharacterized protein</fullName>
    </submittedName>
</protein>
<keyword evidence="1" id="KW-1133">Transmembrane helix</keyword>
<name>A0ABX0ANS6_9GAMM</name>
<evidence type="ECO:0000256" key="1">
    <source>
        <dbReference type="SAM" id="Phobius"/>
    </source>
</evidence>
<keyword evidence="3" id="KW-1185">Reference proteome</keyword>
<evidence type="ECO:0000313" key="3">
    <source>
        <dbReference type="Proteomes" id="UP000466619"/>
    </source>
</evidence>
<accession>A0ABX0ANS6</accession>
<evidence type="ECO:0000313" key="2">
    <source>
        <dbReference type="EMBL" id="NDL03081.1"/>
    </source>
</evidence>
<dbReference type="Proteomes" id="UP000466619">
    <property type="component" value="Unassembled WGS sequence"/>
</dbReference>
<feature type="transmembrane region" description="Helical" evidence="1">
    <location>
        <begin position="120"/>
        <end position="139"/>
    </location>
</feature>
<feature type="transmembrane region" description="Helical" evidence="1">
    <location>
        <begin position="79"/>
        <end position="99"/>
    </location>
</feature>
<proteinExistence type="predicted"/>